<dbReference type="Gene3D" id="3.40.640.10">
    <property type="entry name" value="Type I PLP-dependent aspartate aminotransferase-like (Major domain)"/>
    <property type="match status" value="1"/>
</dbReference>
<protein>
    <submittedName>
        <fullName evidence="5">Aminotransferase class III-fold pyridoxal phosphate-dependent enzyme</fullName>
    </submittedName>
</protein>
<dbReference type="Proteomes" id="UP000305202">
    <property type="component" value="Unassembled WGS sequence"/>
</dbReference>
<dbReference type="SUPFAM" id="SSF53383">
    <property type="entry name" value="PLP-dependent transferases"/>
    <property type="match status" value="1"/>
</dbReference>
<organism evidence="5 6">
    <name type="scientific">Martelella alba</name>
    <dbReference type="NCBI Taxonomy" id="2590451"/>
    <lineage>
        <taxon>Bacteria</taxon>
        <taxon>Pseudomonadati</taxon>
        <taxon>Pseudomonadota</taxon>
        <taxon>Alphaproteobacteria</taxon>
        <taxon>Hyphomicrobiales</taxon>
        <taxon>Aurantimonadaceae</taxon>
        <taxon>Martelella</taxon>
    </lineage>
</organism>
<dbReference type="InterPro" id="IPR049704">
    <property type="entry name" value="Aminotrans_3_PPA_site"/>
</dbReference>
<evidence type="ECO:0000256" key="3">
    <source>
        <dbReference type="ARBA" id="ARBA00022898"/>
    </source>
</evidence>
<dbReference type="Gene3D" id="3.90.1150.10">
    <property type="entry name" value="Aspartate Aminotransferase, domain 1"/>
    <property type="match status" value="1"/>
</dbReference>
<name>A0ABY2SNI2_9HYPH</name>
<comment type="caution">
    <text evidence="5">The sequence shown here is derived from an EMBL/GenBank/DDBJ whole genome shotgun (WGS) entry which is preliminary data.</text>
</comment>
<dbReference type="PANTHER" id="PTHR43094:SF1">
    <property type="entry name" value="AMINOTRANSFERASE CLASS-III"/>
    <property type="match status" value="1"/>
</dbReference>
<gene>
    <name evidence="5" type="ORF">FCN80_14295</name>
</gene>
<comment type="cofactor">
    <cofactor evidence="1">
        <name>pyridoxal 5'-phosphate</name>
        <dbReference type="ChEBI" id="CHEBI:597326"/>
    </cofactor>
</comment>
<dbReference type="GO" id="GO:0008483">
    <property type="term" value="F:transaminase activity"/>
    <property type="evidence" value="ECO:0007669"/>
    <property type="project" value="UniProtKB-KW"/>
</dbReference>
<evidence type="ECO:0000313" key="5">
    <source>
        <dbReference type="EMBL" id="TKI05281.1"/>
    </source>
</evidence>
<dbReference type="EMBL" id="SZPQ01000020">
    <property type="protein sequence ID" value="TKI05281.1"/>
    <property type="molecule type" value="Genomic_DNA"/>
</dbReference>
<evidence type="ECO:0000313" key="6">
    <source>
        <dbReference type="Proteomes" id="UP000305202"/>
    </source>
</evidence>
<dbReference type="RefSeq" id="WP_136990831.1">
    <property type="nucleotide sequence ID" value="NZ_SZPQ01000020.1"/>
</dbReference>
<evidence type="ECO:0000256" key="4">
    <source>
        <dbReference type="RuleBase" id="RU003560"/>
    </source>
</evidence>
<dbReference type="Pfam" id="PF00202">
    <property type="entry name" value="Aminotran_3"/>
    <property type="match status" value="1"/>
</dbReference>
<dbReference type="InterPro" id="IPR015421">
    <property type="entry name" value="PyrdxlP-dep_Trfase_major"/>
</dbReference>
<evidence type="ECO:0000256" key="2">
    <source>
        <dbReference type="ARBA" id="ARBA00008954"/>
    </source>
</evidence>
<evidence type="ECO:0000256" key="1">
    <source>
        <dbReference type="ARBA" id="ARBA00001933"/>
    </source>
</evidence>
<dbReference type="PROSITE" id="PS00600">
    <property type="entry name" value="AA_TRANSFER_CLASS_3"/>
    <property type="match status" value="1"/>
</dbReference>
<dbReference type="InterPro" id="IPR015422">
    <property type="entry name" value="PyrdxlP-dep_Trfase_small"/>
</dbReference>
<comment type="similarity">
    <text evidence="2 4">Belongs to the class-III pyridoxal-phosphate-dependent aminotransferase family.</text>
</comment>
<dbReference type="InterPro" id="IPR015424">
    <property type="entry name" value="PyrdxlP-dep_Trfase"/>
</dbReference>
<dbReference type="PIRSF" id="PIRSF000521">
    <property type="entry name" value="Transaminase_4ab_Lys_Orn"/>
    <property type="match status" value="1"/>
</dbReference>
<dbReference type="InterPro" id="IPR005814">
    <property type="entry name" value="Aminotrans_3"/>
</dbReference>
<keyword evidence="6" id="KW-1185">Reference proteome</keyword>
<accession>A0ABY2SNI2</accession>
<reference evidence="5 6" key="1">
    <citation type="submission" date="2019-04" db="EMBL/GenBank/DDBJ databases">
        <authorList>
            <person name="Li M."/>
            <person name="Gao C."/>
        </authorList>
    </citation>
    <scope>NUCLEOTIDE SEQUENCE [LARGE SCALE GENOMIC DNA]</scope>
    <source>
        <strain evidence="5 6">BGMRC 2031</strain>
    </source>
</reference>
<dbReference type="PANTHER" id="PTHR43094">
    <property type="entry name" value="AMINOTRANSFERASE"/>
    <property type="match status" value="1"/>
</dbReference>
<sequence length="428" mass="46563">MDRLLKTGLNTGIQDAPRIIDGEGVYFVMSDGRKLIDGSCTGGPLGHRHPDIITAMQDAITRAPVVSEGWFWAEREAAAEELIKTAFARETDWIGAVRFFLSGSEANDAALSLAQALTGRTRIATRERAYHGLAGLSRAATTQPQWHGGISWYGGGVSPVPVLTKTTELPAPYSTRNSGRIHYLRSRESLEEAEAQLSDCAAMIIDYSQGGIYHDPAYQDRAAQAARKAGALWIADEVVTGLGRSGHWFAFDHGTTRPDMVTLGKSLAGGAAPCGAVVLSKAIVERISKGSWQNYSTFRGHPLMIAATRTYLRVVERDGLLDRVRDMEKIIQTRLAAIARKHDIVARIDGRGIHWTVELKGGDWRDWRADTSETPPASLVSDRAIEAGALIGTSGEHDSLFLAPALTMSDTELERLLDALDYGLEALR</sequence>
<proteinExistence type="inferred from homology"/>
<keyword evidence="3 4" id="KW-0663">Pyridoxal phosphate</keyword>
<keyword evidence="5" id="KW-0032">Aminotransferase</keyword>
<keyword evidence="5" id="KW-0808">Transferase</keyword>